<protein>
    <recommendedName>
        <fullName evidence="7">Phosphatidylglycerol--prolipoprotein diacylglyceryl transferase</fullName>
        <ecNumber evidence="7">2.5.1.145</ecNumber>
    </recommendedName>
</protein>
<dbReference type="NCBIfam" id="TIGR00544">
    <property type="entry name" value="lgt"/>
    <property type="match status" value="1"/>
</dbReference>
<evidence type="ECO:0000256" key="6">
    <source>
        <dbReference type="ARBA" id="ARBA00023136"/>
    </source>
</evidence>
<feature type="transmembrane region" description="Helical" evidence="7">
    <location>
        <begin position="237"/>
        <end position="260"/>
    </location>
</feature>
<dbReference type="HAMAP" id="MF_01147">
    <property type="entry name" value="Lgt"/>
    <property type="match status" value="1"/>
</dbReference>
<sequence>MWRYLIYTERFSIPMFGVMAVIGFLTGFYIVRREAKRLNIPLQNVESLAFWILVGVIIGGRVWYVLEMWNYYSKNVGEIFRFWEGGLVYYGGFIGGFIGGILYLKISRLNFSKTSDIIATGLPIALSFGRIGCFLNGCCFGKETDSFIGVTFPKRWLPPVYVSQIERHLIDINATRTLPVIPTQIISSFLLLLIFFIIFYLRNKKPYEGFLFHLFLLLYGLKRFSIDFFRHYEGNALVFKVLTLSQILSLILIVTGIVFITKNWVSRKRNANSE</sequence>
<dbReference type="EMBL" id="DTHG01000037">
    <property type="protein sequence ID" value="HGW91498.1"/>
    <property type="molecule type" value="Genomic_DNA"/>
</dbReference>
<keyword evidence="5 7" id="KW-1133">Transmembrane helix</keyword>
<comment type="caution">
    <text evidence="8">The sequence shown here is derived from an EMBL/GenBank/DDBJ whole genome shotgun (WGS) entry which is preliminary data.</text>
</comment>
<feature type="binding site" evidence="7">
    <location>
        <position position="130"/>
    </location>
    <ligand>
        <name>a 1,2-diacyl-sn-glycero-3-phospho-(1'-sn-glycerol)</name>
        <dbReference type="ChEBI" id="CHEBI:64716"/>
    </ligand>
</feature>
<keyword evidence="3 7" id="KW-0808">Transferase</keyword>
<evidence type="ECO:0000256" key="4">
    <source>
        <dbReference type="ARBA" id="ARBA00022692"/>
    </source>
</evidence>
<dbReference type="UniPathway" id="UPA00664"/>
<keyword evidence="2 7" id="KW-1003">Cell membrane</keyword>
<keyword evidence="8" id="KW-0449">Lipoprotein</keyword>
<name>A0A7C4UFX0_UNCW3</name>
<comment type="catalytic activity">
    <reaction evidence="7">
        <text>L-cysteinyl-[prolipoprotein] + a 1,2-diacyl-sn-glycero-3-phospho-(1'-sn-glycerol) = an S-1,2-diacyl-sn-glyceryl-L-cysteinyl-[prolipoprotein] + sn-glycerol 1-phosphate + H(+)</text>
        <dbReference type="Rhea" id="RHEA:56712"/>
        <dbReference type="Rhea" id="RHEA-COMP:14679"/>
        <dbReference type="Rhea" id="RHEA-COMP:14680"/>
        <dbReference type="ChEBI" id="CHEBI:15378"/>
        <dbReference type="ChEBI" id="CHEBI:29950"/>
        <dbReference type="ChEBI" id="CHEBI:57685"/>
        <dbReference type="ChEBI" id="CHEBI:64716"/>
        <dbReference type="ChEBI" id="CHEBI:140658"/>
        <dbReference type="EC" id="2.5.1.145"/>
    </reaction>
</comment>
<feature type="transmembrane region" description="Helical" evidence="7">
    <location>
        <begin position="207"/>
        <end position="225"/>
    </location>
</feature>
<gene>
    <name evidence="7 8" type="primary">lgt</name>
    <name evidence="8" type="ORF">ENV67_03025</name>
</gene>
<dbReference type="GO" id="GO:0005886">
    <property type="term" value="C:plasma membrane"/>
    <property type="evidence" value="ECO:0007669"/>
    <property type="project" value="UniProtKB-SubCell"/>
</dbReference>
<proteinExistence type="inferred from homology"/>
<feature type="transmembrane region" description="Helical" evidence="7">
    <location>
        <begin position="47"/>
        <end position="66"/>
    </location>
</feature>
<evidence type="ECO:0000256" key="7">
    <source>
        <dbReference type="HAMAP-Rule" id="MF_01147"/>
    </source>
</evidence>
<dbReference type="Pfam" id="PF01790">
    <property type="entry name" value="LGT"/>
    <property type="match status" value="1"/>
</dbReference>
<dbReference type="GO" id="GO:0008961">
    <property type="term" value="F:phosphatidylglycerol-prolipoprotein diacylglyceryl transferase activity"/>
    <property type="evidence" value="ECO:0007669"/>
    <property type="project" value="UniProtKB-UniRule"/>
</dbReference>
<feature type="transmembrane region" description="Helical" evidence="7">
    <location>
        <begin position="86"/>
        <end position="104"/>
    </location>
</feature>
<evidence type="ECO:0000256" key="2">
    <source>
        <dbReference type="ARBA" id="ARBA00022475"/>
    </source>
</evidence>
<evidence type="ECO:0000313" key="8">
    <source>
        <dbReference type="EMBL" id="HGW91498.1"/>
    </source>
</evidence>
<comment type="pathway">
    <text evidence="7">Protein modification; lipoprotein biosynthesis (diacylglyceryl transfer).</text>
</comment>
<evidence type="ECO:0000256" key="5">
    <source>
        <dbReference type="ARBA" id="ARBA00022989"/>
    </source>
</evidence>
<dbReference type="PANTHER" id="PTHR30589">
    <property type="entry name" value="PROLIPOPROTEIN DIACYLGLYCERYL TRANSFERASE"/>
    <property type="match status" value="1"/>
</dbReference>
<comment type="similarity">
    <text evidence="1 7">Belongs to the Lgt family.</text>
</comment>
<comment type="subcellular location">
    <subcellularLocation>
        <location evidence="7">Cell membrane</location>
        <topology evidence="7">Multi-pass membrane protein</topology>
    </subcellularLocation>
</comment>
<dbReference type="PANTHER" id="PTHR30589:SF0">
    <property type="entry name" value="PHOSPHATIDYLGLYCEROL--PROLIPOPROTEIN DIACYLGLYCERYL TRANSFERASE"/>
    <property type="match status" value="1"/>
</dbReference>
<keyword evidence="6 7" id="KW-0472">Membrane</keyword>
<reference evidence="8" key="1">
    <citation type="journal article" date="2020" name="mSystems">
        <title>Genome- and Community-Level Interaction Insights into Carbon Utilization and Element Cycling Functions of Hydrothermarchaeota in Hydrothermal Sediment.</title>
        <authorList>
            <person name="Zhou Z."/>
            <person name="Liu Y."/>
            <person name="Xu W."/>
            <person name="Pan J."/>
            <person name="Luo Z.H."/>
            <person name="Li M."/>
        </authorList>
    </citation>
    <scope>NUCLEOTIDE SEQUENCE [LARGE SCALE GENOMIC DNA]</scope>
    <source>
        <strain evidence="8">SpSt-780</strain>
    </source>
</reference>
<evidence type="ECO:0000256" key="1">
    <source>
        <dbReference type="ARBA" id="ARBA00007150"/>
    </source>
</evidence>
<dbReference type="InterPro" id="IPR001640">
    <property type="entry name" value="Lgt"/>
</dbReference>
<dbReference type="EC" id="2.5.1.145" evidence="7"/>
<feature type="transmembrane region" description="Helical" evidence="7">
    <location>
        <begin position="177"/>
        <end position="201"/>
    </location>
</feature>
<evidence type="ECO:0000256" key="3">
    <source>
        <dbReference type="ARBA" id="ARBA00022679"/>
    </source>
</evidence>
<comment type="function">
    <text evidence="7">Catalyzes the transfer of the diacylglyceryl group from phosphatidylglycerol to the sulfhydryl group of the N-terminal cysteine of a prolipoprotein, the first step in the formation of mature lipoproteins.</text>
</comment>
<feature type="transmembrane region" description="Helical" evidence="7">
    <location>
        <begin position="12"/>
        <end position="31"/>
    </location>
</feature>
<dbReference type="AlphaFoldDB" id="A0A7C4UFX0"/>
<dbReference type="GO" id="GO:0042158">
    <property type="term" value="P:lipoprotein biosynthetic process"/>
    <property type="evidence" value="ECO:0007669"/>
    <property type="project" value="UniProtKB-UniRule"/>
</dbReference>
<accession>A0A7C4UFX0</accession>
<keyword evidence="4 7" id="KW-0812">Transmembrane</keyword>
<organism evidence="8">
    <name type="scientific">candidate division WOR-3 bacterium</name>
    <dbReference type="NCBI Taxonomy" id="2052148"/>
    <lineage>
        <taxon>Bacteria</taxon>
        <taxon>Bacteria division WOR-3</taxon>
    </lineage>
</organism>